<dbReference type="PROSITE" id="PS51084">
    <property type="entry name" value="HIT_2"/>
    <property type="match status" value="1"/>
</dbReference>
<feature type="active site" description="Tele-AMP-histidine intermediate" evidence="1">
    <location>
        <position position="105"/>
    </location>
</feature>
<dbReference type="GO" id="GO:0009117">
    <property type="term" value="P:nucleotide metabolic process"/>
    <property type="evidence" value="ECO:0007669"/>
    <property type="project" value="TreeGrafter"/>
</dbReference>
<dbReference type="InterPro" id="IPR036265">
    <property type="entry name" value="HIT-like_sf"/>
</dbReference>
<reference evidence="5 6" key="1">
    <citation type="journal article" date="2020" name="Biotechnol. Biofuels">
        <title>New insights from the biogas microbiome by comprehensive genome-resolved metagenomics of nearly 1600 species originating from multiple anaerobic digesters.</title>
        <authorList>
            <person name="Campanaro S."/>
            <person name="Treu L."/>
            <person name="Rodriguez-R L.M."/>
            <person name="Kovalovszki A."/>
            <person name="Ziels R.M."/>
            <person name="Maus I."/>
            <person name="Zhu X."/>
            <person name="Kougias P.G."/>
            <person name="Basile A."/>
            <person name="Luo G."/>
            <person name="Schluter A."/>
            <person name="Konstantinidis K.T."/>
            <person name="Angelidaki I."/>
        </authorList>
    </citation>
    <scope>NUCLEOTIDE SEQUENCE [LARGE SCALE GENOMIC DNA]</scope>
    <source>
        <strain evidence="5">AS22ysBPME_79</strain>
    </source>
</reference>
<name>A0A7K4BZS6_9ARCH</name>
<dbReference type="SUPFAM" id="SSF54197">
    <property type="entry name" value="HIT-like"/>
    <property type="match status" value="1"/>
</dbReference>
<feature type="short sequence motif" description="Histidine triad motif" evidence="2 3">
    <location>
        <begin position="103"/>
        <end position="107"/>
    </location>
</feature>
<dbReference type="PRINTS" id="PR00332">
    <property type="entry name" value="HISTRIAD"/>
</dbReference>
<dbReference type="Gene3D" id="3.30.428.10">
    <property type="entry name" value="HIT-like"/>
    <property type="match status" value="1"/>
</dbReference>
<dbReference type="Pfam" id="PF01230">
    <property type="entry name" value="HIT"/>
    <property type="match status" value="1"/>
</dbReference>
<dbReference type="PROSITE" id="PS00892">
    <property type="entry name" value="HIT_1"/>
    <property type="match status" value="1"/>
</dbReference>
<evidence type="ECO:0000256" key="2">
    <source>
        <dbReference type="PIRSR" id="PIRSR601310-3"/>
    </source>
</evidence>
<organism evidence="5 6">
    <name type="scientific">Candidatus Iainarchaeum sp</name>
    <dbReference type="NCBI Taxonomy" id="3101447"/>
    <lineage>
        <taxon>Archaea</taxon>
        <taxon>Candidatus Iainarchaeota</taxon>
        <taxon>Candidatus Iainarchaeia</taxon>
        <taxon>Candidatus Iainarchaeales</taxon>
        <taxon>Candidatus Iainarchaeaceae</taxon>
        <taxon>Candidatus Iainarchaeum</taxon>
    </lineage>
</organism>
<dbReference type="Proteomes" id="UP000526302">
    <property type="component" value="Unassembled WGS sequence"/>
</dbReference>
<evidence type="ECO:0000313" key="6">
    <source>
        <dbReference type="Proteomes" id="UP000526302"/>
    </source>
</evidence>
<evidence type="ECO:0000259" key="4">
    <source>
        <dbReference type="PROSITE" id="PS51084"/>
    </source>
</evidence>
<dbReference type="CDD" id="cd01277">
    <property type="entry name" value="HINT_subgroup"/>
    <property type="match status" value="1"/>
</dbReference>
<comment type="caution">
    <text evidence="5">The sequence shown here is derived from an EMBL/GenBank/DDBJ whole genome shotgun (WGS) entry which is preliminary data.</text>
</comment>
<protein>
    <submittedName>
        <fullName evidence="5">HIT family protein</fullName>
    </submittedName>
</protein>
<accession>A0A7K4BZS6</accession>
<feature type="domain" description="HIT" evidence="4">
    <location>
        <begin position="9"/>
        <end position="118"/>
    </location>
</feature>
<sequence length="149" mass="17047">MTYTSTECLFCKFVNKEIETKIIYENEYVMAFLDINPAGELSGHTLVITKKHYQNIHDVDEKDLEELIKTVKRIAIAVKNVSGADGVNILQNNEKAAGQLVPHIHFHVIPRKNGDGIWFDTKRRALRPLEQAQVSDLIREELKKQTGFL</sequence>
<dbReference type="InterPro" id="IPR001310">
    <property type="entry name" value="Histidine_triad_HIT"/>
</dbReference>
<evidence type="ECO:0000313" key="5">
    <source>
        <dbReference type="EMBL" id="NMA44786.1"/>
    </source>
</evidence>
<dbReference type="EMBL" id="JAAZKV010000023">
    <property type="protein sequence ID" value="NMA44786.1"/>
    <property type="molecule type" value="Genomic_DNA"/>
</dbReference>
<evidence type="ECO:0000256" key="1">
    <source>
        <dbReference type="PIRSR" id="PIRSR601310-1"/>
    </source>
</evidence>
<dbReference type="AlphaFoldDB" id="A0A7K4BZS6"/>
<dbReference type="PANTHER" id="PTHR46648:SF1">
    <property type="entry name" value="ADENOSINE 5'-MONOPHOSPHORAMIDASE HNT1"/>
    <property type="match status" value="1"/>
</dbReference>
<proteinExistence type="predicted"/>
<dbReference type="InterPro" id="IPR039384">
    <property type="entry name" value="HINT"/>
</dbReference>
<dbReference type="PANTHER" id="PTHR46648">
    <property type="entry name" value="HIT FAMILY PROTEIN 1"/>
    <property type="match status" value="1"/>
</dbReference>
<gene>
    <name evidence="5" type="ORF">GX950_03185</name>
</gene>
<evidence type="ECO:0000256" key="3">
    <source>
        <dbReference type="PROSITE-ProRule" id="PRU00464"/>
    </source>
</evidence>
<dbReference type="InterPro" id="IPR019808">
    <property type="entry name" value="Histidine_triad_CS"/>
</dbReference>
<dbReference type="InterPro" id="IPR011146">
    <property type="entry name" value="HIT-like"/>
</dbReference>
<dbReference type="GO" id="GO:0003824">
    <property type="term" value="F:catalytic activity"/>
    <property type="evidence" value="ECO:0007669"/>
    <property type="project" value="InterPro"/>
</dbReference>